<gene>
    <name evidence="1" type="ORF">PXEA_LOCUS18282</name>
</gene>
<dbReference type="EMBL" id="CAAALY010070027">
    <property type="protein sequence ID" value="VEL24842.1"/>
    <property type="molecule type" value="Genomic_DNA"/>
</dbReference>
<accession>A0A3S5BHW8</accession>
<proteinExistence type="predicted"/>
<dbReference type="AlphaFoldDB" id="A0A3S5BHW8"/>
<dbReference type="Proteomes" id="UP000784294">
    <property type="component" value="Unassembled WGS sequence"/>
</dbReference>
<reference evidence="1" key="1">
    <citation type="submission" date="2018-11" db="EMBL/GenBank/DDBJ databases">
        <authorList>
            <consortium name="Pathogen Informatics"/>
        </authorList>
    </citation>
    <scope>NUCLEOTIDE SEQUENCE</scope>
</reference>
<organism evidence="1 2">
    <name type="scientific">Protopolystoma xenopodis</name>
    <dbReference type="NCBI Taxonomy" id="117903"/>
    <lineage>
        <taxon>Eukaryota</taxon>
        <taxon>Metazoa</taxon>
        <taxon>Spiralia</taxon>
        <taxon>Lophotrochozoa</taxon>
        <taxon>Platyhelminthes</taxon>
        <taxon>Monogenea</taxon>
        <taxon>Polyopisthocotylea</taxon>
        <taxon>Polystomatidea</taxon>
        <taxon>Polystomatidae</taxon>
        <taxon>Protopolystoma</taxon>
    </lineage>
</organism>
<protein>
    <submittedName>
        <fullName evidence="1">Uncharacterized protein</fullName>
    </submittedName>
</protein>
<sequence>MSAGIPNVCLEIEWISSSLSKISGMAIDAFSPEVFVDMEYTSKLTNDSVSSVMFVIL</sequence>
<comment type="caution">
    <text evidence="1">The sequence shown here is derived from an EMBL/GenBank/DDBJ whole genome shotgun (WGS) entry which is preliminary data.</text>
</comment>
<name>A0A3S5BHW8_9PLAT</name>
<evidence type="ECO:0000313" key="2">
    <source>
        <dbReference type="Proteomes" id="UP000784294"/>
    </source>
</evidence>
<keyword evidence="2" id="KW-1185">Reference proteome</keyword>
<evidence type="ECO:0000313" key="1">
    <source>
        <dbReference type="EMBL" id="VEL24842.1"/>
    </source>
</evidence>